<feature type="region of interest" description="Disordered" evidence="2">
    <location>
        <begin position="154"/>
        <end position="184"/>
    </location>
</feature>
<keyword evidence="1" id="KW-0479">Metal-binding</keyword>
<keyword evidence="1" id="KW-0862">Zinc</keyword>
<dbReference type="Gene3D" id="3.30.160.60">
    <property type="entry name" value="Classic Zinc Finger"/>
    <property type="match status" value="2"/>
</dbReference>
<dbReference type="GO" id="GO:0008270">
    <property type="term" value="F:zinc ion binding"/>
    <property type="evidence" value="ECO:0007669"/>
    <property type="project" value="UniProtKB-KW"/>
</dbReference>
<dbReference type="InterPro" id="IPR013087">
    <property type="entry name" value="Znf_C2H2_type"/>
</dbReference>
<dbReference type="Proteomes" id="UP000636800">
    <property type="component" value="Chromosome 10"/>
</dbReference>
<evidence type="ECO:0000256" key="1">
    <source>
        <dbReference type="PROSITE-ProRule" id="PRU00042"/>
    </source>
</evidence>
<evidence type="ECO:0000256" key="2">
    <source>
        <dbReference type="SAM" id="MobiDB-lite"/>
    </source>
</evidence>
<feature type="domain" description="C2H2-type" evidence="3">
    <location>
        <begin position="23"/>
        <end position="50"/>
    </location>
</feature>
<name>A0A835Q8G6_VANPL</name>
<dbReference type="SUPFAM" id="SSF57667">
    <property type="entry name" value="beta-beta-alpha zinc fingers"/>
    <property type="match status" value="2"/>
</dbReference>
<dbReference type="PROSITE" id="PS50157">
    <property type="entry name" value="ZINC_FINGER_C2H2_2"/>
    <property type="match status" value="3"/>
</dbReference>
<proteinExistence type="predicted"/>
<dbReference type="PROSITE" id="PS00028">
    <property type="entry name" value="ZINC_FINGER_C2H2_1"/>
    <property type="match status" value="3"/>
</dbReference>
<protein>
    <recommendedName>
        <fullName evidence="3">C2H2-type domain-containing protein</fullName>
    </recommendedName>
</protein>
<feature type="compositionally biased region" description="Low complexity" evidence="2">
    <location>
        <begin position="169"/>
        <end position="180"/>
    </location>
</feature>
<keyword evidence="5" id="KW-1185">Reference proteome</keyword>
<dbReference type="SMART" id="SM00355">
    <property type="entry name" value="ZnF_C2H2"/>
    <property type="match status" value="3"/>
</dbReference>
<dbReference type="Pfam" id="PF13912">
    <property type="entry name" value="zf-C2H2_6"/>
    <property type="match status" value="3"/>
</dbReference>
<dbReference type="EMBL" id="JADCNL010000010">
    <property type="protein sequence ID" value="KAG0464373.1"/>
    <property type="molecule type" value="Genomic_DNA"/>
</dbReference>
<comment type="caution">
    <text evidence="4">The sequence shown here is derived from an EMBL/GenBank/DDBJ whole genome shotgun (WGS) entry which is preliminary data.</text>
</comment>
<feature type="domain" description="C2H2-type" evidence="3">
    <location>
        <begin position="288"/>
        <end position="315"/>
    </location>
</feature>
<dbReference type="PANTHER" id="PTHR46869:SF6">
    <property type="entry name" value="C2H2-TYPE DOMAIN-CONTAINING PROTEIN"/>
    <property type="match status" value="1"/>
</dbReference>
<evidence type="ECO:0000313" key="5">
    <source>
        <dbReference type="Proteomes" id="UP000636800"/>
    </source>
</evidence>
<organism evidence="4 5">
    <name type="scientific">Vanilla planifolia</name>
    <name type="common">Vanilla</name>
    <dbReference type="NCBI Taxonomy" id="51239"/>
    <lineage>
        <taxon>Eukaryota</taxon>
        <taxon>Viridiplantae</taxon>
        <taxon>Streptophyta</taxon>
        <taxon>Embryophyta</taxon>
        <taxon>Tracheophyta</taxon>
        <taxon>Spermatophyta</taxon>
        <taxon>Magnoliopsida</taxon>
        <taxon>Liliopsida</taxon>
        <taxon>Asparagales</taxon>
        <taxon>Orchidaceae</taxon>
        <taxon>Vanilloideae</taxon>
        <taxon>Vanilleae</taxon>
        <taxon>Vanilla</taxon>
    </lineage>
</organism>
<keyword evidence="1" id="KW-0863">Zinc-finger</keyword>
<accession>A0A835Q8G6</accession>
<gene>
    <name evidence="4" type="ORF">HPP92_020442</name>
</gene>
<evidence type="ECO:0000313" key="4">
    <source>
        <dbReference type="EMBL" id="KAG0464373.1"/>
    </source>
</evidence>
<reference evidence="4 5" key="1">
    <citation type="journal article" date="2020" name="Nat. Food">
        <title>A phased Vanilla planifolia genome enables genetic improvement of flavour and production.</title>
        <authorList>
            <person name="Hasing T."/>
            <person name="Tang H."/>
            <person name="Brym M."/>
            <person name="Khazi F."/>
            <person name="Huang T."/>
            <person name="Chambers A.H."/>
        </authorList>
    </citation>
    <scope>NUCLEOTIDE SEQUENCE [LARGE SCALE GENOMIC DNA]</scope>
    <source>
        <tissue evidence="4">Leaf</tissue>
    </source>
</reference>
<sequence>MAQLKEGFSPNHLGAESSVEYTHSCKVCGRSFPSGRSLGGHMRSHVVQSSPLEVEEKSVNRYGLRENPRKSCRLDDASVEKDKDVLCPRSGKGFALWSSLYGHVRRHSYMLKDELEEDEGKFEERDSFNDGICGLEQEEMVGLSYGEVTAISMSTRTRQRRRSRRVDVISDTSSQPASSSDYEKEQENGALCLLMLSRDAGSYTDLSYKAPVVMQKEGKEKRSQSDLSRSEFATNELKNVVSLSCDSEDDRFQELYVKSADSRFGKGSISSKPYSESTIHNFTKRTRYFCTTCKMCFHSYQALGGHRASHKKMKDDHPSHAAPPTGEFIVQTSTPGVRSPEDSKAHVCSICNKVFSSGQALGGHKRSHSVAGTNVAPAPVSYHELIHTQHKASGSTSLDLNLLAPDAEWAISKGSINYLVFQSKGGVPMDWLFNGKNPES</sequence>
<dbReference type="AlphaFoldDB" id="A0A835Q8G6"/>
<dbReference type="PANTHER" id="PTHR46869">
    <property type="entry name" value="C2H2-LIKE ZINC FINGER PROTEIN"/>
    <property type="match status" value="1"/>
</dbReference>
<feature type="domain" description="C2H2-type" evidence="3">
    <location>
        <begin position="346"/>
        <end position="369"/>
    </location>
</feature>
<dbReference type="InterPro" id="IPR036236">
    <property type="entry name" value="Znf_C2H2_sf"/>
</dbReference>
<evidence type="ECO:0000259" key="3">
    <source>
        <dbReference type="PROSITE" id="PS50157"/>
    </source>
</evidence>